<dbReference type="AlphaFoldDB" id="A0A0D8ITZ2"/>
<sequence>MEREKLQAWRDWVRAELGSCVSFWLEHGMDKEHGGVYTCLTRDGKVFSTDKSVWMQGRCAWTFSYLCRVYGKKQEWLDAAKSCLDFLEEHCINRTAGDRLYFTVTADGKPLRQRRYCFSEGFYAIGNAEYYGQTGEREHLERARKAYQLVYDLNHGMPDPTGMGPKTIAETRTGRALADPMIFLNMTGVMRRVDPEQAALYDRYAAECVHDIFAYHHKPEMKCTLESVGVNGEFQGDFTAGRVVNPGHDIECSWFLMEEANRTGDAALHKKAEDVFNFAIEAGWDKEYGGLLYFIDCKGLPPEAYEHDMKLWWPHNEILIASLMAYRDTKDEKYLEWFFKTAEYCKTCFADDVCGEWYGYLRRDGKPTEPPCKGSTFKGPFHVPRSLIMADVLLGDILEG</sequence>
<dbReference type="PATRIC" id="fig|1550024.3.peg.4549"/>
<dbReference type="Pfam" id="PF07221">
    <property type="entry name" value="GlcNAc_2-epim"/>
    <property type="match status" value="1"/>
</dbReference>
<organism evidence="3 4">
    <name type="scientific">Ruthenibacterium lactatiformans</name>
    <dbReference type="NCBI Taxonomy" id="1550024"/>
    <lineage>
        <taxon>Bacteria</taxon>
        <taxon>Bacillati</taxon>
        <taxon>Bacillota</taxon>
        <taxon>Clostridia</taxon>
        <taxon>Eubacteriales</taxon>
        <taxon>Oscillospiraceae</taxon>
        <taxon>Ruthenibacterium</taxon>
    </lineage>
</organism>
<dbReference type="EMBL" id="JXXK01000082">
    <property type="protein sequence ID" value="KJF38147.1"/>
    <property type="molecule type" value="Genomic_DNA"/>
</dbReference>
<dbReference type="RefSeq" id="WP_050006795.1">
    <property type="nucleotide sequence ID" value="NZ_JXXK01000082.1"/>
</dbReference>
<dbReference type="SUPFAM" id="SSF48208">
    <property type="entry name" value="Six-hairpin glycosidases"/>
    <property type="match status" value="1"/>
</dbReference>
<dbReference type="FunFam" id="1.50.10.10:FF:000021">
    <property type="entry name" value="N-acylglucosamine 2-epimerase"/>
    <property type="match status" value="1"/>
</dbReference>
<comment type="similarity">
    <text evidence="1">Belongs to the N-acylglucosamine 2-epimerase family.</text>
</comment>
<dbReference type="GeneID" id="42858765"/>
<keyword evidence="2" id="KW-0413">Isomerase</keyword>
<gene>
    <name evidence="3" type="ORF">TQ39_19800</name>
</gene>
<comment type="caution">
    <text evidence="3">The sequence shown here is derived from an EMBL/GenBank/DDBJ whole genome shotgun (WGS) entry which is preliminary data.</text>
</comment>
<dbReference type="Proteomes" id="UP000032483">
    <property type="component" value="Unassembled WGS sequence"/>
</dbReference>
<protein>
    <submittedName>
        <fullName evidence="3">N-acylglucosamine 2-epimerase</fullName>
    </submittedName>
</protein>
<dbReference type="InterPro" id="IPR010819">
    <property type="entry name" value="AGE/CE"/>
</dbReference>
<evidence type="ECO:0000313" key="4">
    <source>
        <dbReference type="Proteomes" id="UP000032483"/>
    </source>
</evidence>
<dbReference type="Gene3D" id="1.50.10.10">
    <property type="match status" value="1"/>
</dbReference>
<dbReference type="InterPro" id="IPR008928">
    <property type="entry name" value="6-hairpin_glycosidase_sf"/>
</dbReference>
<evidence type="ECO:0000256" key="2">
    <source>
        <dbReference type="ARBA" id="ARBA00023235"/>
    </source>
</evidence>
<accession>A0A0D8ITZ2</accession>
<dbReference type="PANTHER" id="PTHR15108">
    <property type="entry name" value="N-ACYLGLUCOSAMINE-2-EPIMERASE"/>
    <property type="match status" value="1"/>
</dbReference>
<dbReference type="InterPro" id="IPR012341">
    <property type="entry name" value="6hp_glycosidase-like_sf"/>
</dbReference>
<dbReference type="GO" id="GO:0016853">
    <property type="term" value="F:isomerase activity"/>
    <property type="evidence" value="ECO:0007669"/>
    <property type="project" value="UniProtKB-KW"/>
</dbReference>
<name>A0A0D8ITZ2_9FIRM</name>
<dbReference type="GO" id="GO:0005975">
    <property type="term" value="P:carbohydrate metabolic process"/>
    <property type="evidence" value="ECO:0007669"/>
    <property type="project" value="InterPro"/>
</dbReference>
<proteinExistence type="inferred from homology"/>
<keyword evidence="4" id="KW-1185">Reference proteome</keyword>
<evidence type="ECO:0000313" key="3">
    <source>
        <dbReference type="EMBL" id="KJF38147.1"/>
    </source>
</evidence>
<reference evidence="3" key="1">
    <citation type="submission" date="2015-02" db="EMBL/GenBank/DDBJ databases">
        <title>A novel member of the family Ruminococcaceae isolated from human feces.</title>
        <authorList>
            <person name="Shkoporov A.N."/>
            <person name="Chaplin A.V."/>
            <person name="Motuzova O.V."/>
            <person name="Kafarskaia L.I."/>
            <person name="Khokhlova E.V."/>
            <person name="Efimov B.A."/>
        </authorList>
    </citation>
    <scope>NUCLEOTIDE SEQUENCE [LARGE SCALE GENOMIC DNA]</scope>
    <source>
        <strain evidence="3">585-1</strain>
    </source>
</reference>
<evidence type="ECO:0000256" key="1">
    <source>
        <dbReference type="ARBA" id="ARBA00008558"/>
    </source>
</evidence>